<dbReference type="AlphaFoldDB" id="A0A166FFQ4"/>
<dbReference type="EMBL" id="KV417589">
    <property type="protein sequence ID" value="KZP16758.1"/>
    <property type="molecule type" value="Genomic_DNA"/>
</dbReference>
<dbReference type="PROSITE" id="PS51257">
    <property type="entry name" value="PROKAR_LIPOPROTEIN"/>
    <property type="match status" value="1"/>
</dbReference>
<evidence type="ECO:0000313" key="8">
    <source>
        <dbReference type="EMBL" id="KZP16758.1"/>
    </source>
</evidence>
<keyword evidence="4 7" id="KW-0812">Transmembrane</keyword>
<evidence type="ECO:0000256" key="4">
    <source>
        <dbReference type="ARBA" id="ARBA00022692"/>
    </source>
</evidence>
<evidence type="ECO:0000256" key="7">
    <source>
        <dbReference type="RuleBase" id="RU367100"/>
    </source>
</evidence>
<gene>
    <name evidence="7" type="primary">DLT1</name>
    <name evidence="8" type="ORF">FIBSPDRAFT_748026</name>
</gene>
<keyword evidence="5 7" id="KW-1133">Transmembrane helix</keyword>
<reference evidence="8 9" key="1">
    <citation type="journal article" date="2016" name="Mol. Biol. Evol.">
        <title>Comparative Genomics of Early-Diverging Mushroom-Forming Fungi Provides Insights into the Origins of Lignocellulose Decay Capabilities.</title>
        <authorList>
            <person name="Nagy L.G."/>
            <person name="Riley R."/>
            <person name="Tritt A."/>
            <person name="Adam C."/>
            <person name="Daum C."/>
            <person name="Floudas D."/>
            <person name="Sun H."/>
            <person name="Yadav J.S."/>
            <person name="Pangilinan J."/>
            <person name="Larsson K.H."/>
            <person name="Matsuura K."/>
            <person name="Barry K."/>
            <person name="Labutti K."/>
            <person name="Kuo R."/>
            <person name="Ohm R.A."/>
            <person name="Bhattacharya S.S."/>
            <person name="Shirouzu T."/>
            <person name="Yoshinaga Y."/>
            <person name="Martin F.M."/>
            <person name="Grigoriev I.V."/>
            <person name="Hibbett D.S."/>
        </authorList>
    </citation>
    <scope>NUCLEOTIDE SEQUENCE [LARGE SCALE GENOMIC DNA]</scope>
    <source>
        <strain evidence="8 9">CBS 109695</strain>
    </source>
</reference>
<comment type="subcellular location">
    <subcellularLocation>
        <location evidence="7">Membrane</location>
        <topology evidence="7">Multi-pass membrane protein</topology>
    </subcellularLocation>
</comment>
<evidence type="ECO:0000256" key="1">
    <source>
        <dbReference type="ARBA" id="ARBA00002489"/>
    </source>
</evidence>
<evidence type="ECO:0000256" key="6">
    <source>
        <dbReference type="ARBA" id="ARBA00023136"/>
    </source>
</evidence>
<dbReference type="Proteomes" id="UP000076532">
    <property type="component" value="Unassembled WGS sequence"/>
</dbReference>
<evidence type="ECO:0000256" key="5">
    <source>
        <dbReference type="ARBA" id="ARBA00022989"/>
    </source>
</evidence>
<dbReference type="InterPro" id="IPR038869">
    <property type="entry name" value="DLT1"/>
</dbReference>
<evidence type="ECO:0000256" key="2">
    <source>
        <dbReference type="ARBA" id="ARBA00005550"/>
    </source>
</evidence>
<dbReference type="GO" id="GO:0016020">
    <property type="term" value="C:membrane"/>
    <property type="evidence" value="ECO:0007669"/>
    <property type="project" value="UniProtKB-SubCell"/>
</dbReference>
<dbReference type="PANTHER" id="PTHR40021:SF1">
    <property type="entry name" value="DEFECT AT LOW TEMPERATURE PROTEIN 1"/>
    <property type="match status" value="1"/>
</dbReference>
<sequence length="225" mass="25731">MRQLWNTLSEILYLIFLSLTAGFFVLSCTLFLSQAVRTSTTQTWSHNLNALIIGASYVIVFAVSLAFCLNRRISVRRRLQRISKTYRTIGRGDVPKAVHQYISQEYARTCIVSHEVLPSDAFHEGWGRPGTQYAGVRFRRALLDTIPDIDAHAHLVIPSHPKLRPHSRMMHHFRFILPLLPQDEDGISLLHYYDSAIQLARNSARQPTEMEYQIGIESAEGIKQV</sequence>
<comment type="function">
    <text evidence="1 7">Required for growth under high-pressure and low-temperature conditions.</text>
</comment>
<keyword evidence="6 7" id="KW-0472">Membrane</keyword>
<feature type="transmembrane region" description="Helical" evidence="7">
    <location>
        <begin position="48"/>
        <end position="69"/>
    </location>
</feature>
<proteinExistence type="inferred from homology"/>
<evidence type="ECO:0000256" key="3">
    <source>
        <dbReference type="ARBA" id="ARBA00021353"/>
    </source>
</evidence>
<feature type="transmembrane region" description="Helical" evidence="7">
    <location>
        <begin position="12"/>
        <end position="36"/>
    </location>
</feature>
<organism evidence="8 9">
    <name type="scientific">Athelia psychrophila</name>
    <dbReference type="NCBI Taxonomy" id="1759441"/>
    <lineage>
        <taxon>Eukaryota</taxon>
        <taxon>Fungi</taxon>
        <taxon>Dikarya</taxon>
        <taxon>Basidiomycota</taxon>
        <taxon>Agaricomycotina</taxon>
        <taxon>Agaricomycetes</taxon>
        <taxon>Agaricomycetidae</taxon>
        <taxon>Atheliales</taxon>
        <taxon>Atheliaceae</taxon>
        <taxon>Athelia</taxon>
    </lineage>
</organism>
<name>A0A166FFQ4_9AGAM</name>
<dbReference type="PANTHER" id="PTHR40021">
    <property type="entry name" value="DEFECT AT LOW TEMPERATURE PROTEIN 1"/>
    <property type="match status" value="1"/>
</dbReference>
<accession>A0A166FFQ4</accession>
<dbReference type="OrthoDB" id="337038at2759"/>
<keyword evidence="9" id="KW-1185">Reference proteome</keyword>
<protein>
    <recommendedName>
        <fullName evidence="3 7">Defect at low temperature protein 1</fullName>
    </recommendedName>
</protein>
<comment type="similarity">
    <text evidence="2 7">Belongs to the DLT1 family.</text>
</comment>
<evidence type="ECO:0000313" key="9">
    <source>
        <dbReference type="Proteomes" id="UP000076532"/>
    </source>
</evidence>
<dbReference type="STRING" id="436010.A0A166FFQ4"/>